<proteinExistence type="predicted"/>
<dbReference type="Proteomes" id="UP001498476">
    <property type="component" value="Unassembled WGS sequence"/>
</dbReference>
<gene>
    <name evidence="1" type="ORF">QQX98_009027</name>
</gene>
<accession>A0ABR1GTE1</accession>
<sequence>MGQRHQLFVIARVGNHYRTLAAVHHQWLYGVSALRSCRRLLRIFSDVNNRITLKHELDLATGFFKDQGPPPSRPPSYEEAEEVEERPCPFPFITTCLATGAAYDSEVGRVQTIHELAFNTGFNQGDNNDGITVLDITDPADVRYCFVNLFERDDDEDSDSPDSPGACTPLTGREYVGGYYDESDVMIKDNMSLIEALDKSPLVKVGALADTWPWGDWQLEDVTAQPEELGGQTEARNPTKSLRDLAAAKLFDRLLLSTDDDFDPSLLDHVRDMPGFQKMLKEHLLSHLTTVGPVGATKASAYLLQLAYAGEACLEWNVFETLTVETINAALASDALKSVTTICLTDLRYDSLAEFVKVLSSLDCLHTLQILNRPDRKDEHMSVEIFEAIAESTQPISIKKLTLSGLYANGLRQNIWRPYRHNPKTPEAFPVVQLLVAHEGKDSTSSFSSGGKMEYFYLGDAALSPVRAVIGLFQYVASLIRDPRSYHGTGLNCAHTFSCGPSALENADSIEISPLPAETYKVGKAGYHSSAFSGLYSKMRDLIPGAWTVVVSESSSTDYTNNARTRHLQCRYAFVHLKVPIQVDPEHWRGSNIEPSEIEVVDVQGFLRVTAPDVDLSKVAHHFDRLEMAVAQATGERDTVITAEDSPLSLLSHDEARGLLNQFIATVPEMQQAAGRVGRWGDSWVSDLGFNVVEKPDEATSDSNADC</sequence>
<keyword evidence="2" id="KW-1185">Reference proteome</keyword>
<name>A0ABR1GTE1_9HYPO</name>
<dbReference type="EMBL" id="JAZAVJ010000173">
    <property type="protein sequence ID" value="KAK7408783.1"/>
    <property type="molecule type" value="Genomic_DNA"/>
</dbReference>
<evidence type="ECO:0000313" key="2">
    <source>
        <dbReference type="Proteomes" id="UP001498476"/>
    </source>
</evidence>
<comment type="caution">
    <text evidence="1">The sequence shown here is derived from an EMBL/GenBank/DDBJ whole genome shotgun (WGS) entry which is preliminary data.</text>
</comment>
<evidence type="ECO:0000313" key="1">
    <source>
        <dbReference type="EMBL" id="KAK7408783.1"/>
    </source>
</evidence>
<organism evidence="1 2">
    <name type="scientific">Neonectria punicea</name>
    <dbReference type="NCBI Taxonomy" id="979145"/>
    <lineage>
        <taxon>Eukaryota</taxon>
        <taxon>Fungi</taxon>
        <taxon>Dikarya</taxon>
        <taxon>Ascomycota</taxon>
        <taxon>Pezizomycotina</taxon>
        <taxon>Sordariomycetes</taxon>
        <taxon>Hypocreomycetidae</taxon>
        <taxon>Hypocreales</taxon>
        <taxon>Nectriaceae</taxon>
        <taxon>Neonectria</taxon>
    </lineage>
</organism>
<protein>
    <submittedName>
        <fullName evidence="1">Uncharacterized protein</fullName>
    </submittedName>
</protein>
<reference evidence="1 2" key="1">
    <citation type="journal article" date="2025" name="Microbiol. Resour. Announc.">
        <title>Draft genome sequences for Neonectria magnoliae and Neonectria punicea, canker pathogens of Liriodendron tulipifera and Acer saccharum in West Virginia.</title>
        <authorList>
            <person name="Petronek H.M."/>
            <person name="Kasson M.T."/>
            <person name="Metheny A.M."/>
            <person name="Stauder C.M."/>
            <person name="Lovett B."/>
            <person name="Lynch S.C."/>
            <person name="Garnas J.R."/>
            <person name="Kasson L.R."/>
            <person name="Stajich J.E."/>
        </authorList>
    </citation>
    <scope>NUCLEOTIDE SEQUENCE [LARGE SCALE GENOMIC DNA]</scope>
    <source>
        <strain evidence="1 2">NRRL 64653</strain>
    </source>
</reference>